<keyword evidence="1" id="KW-0732">Signal</keyword>
<dbReference type="AlphaFoldDB" id="J9D624"/>
<feature type="signal peptide" evidence="1">
    <location>
        <begin position="1"/>
        <end position="21"/>
    </location>
</feature>
<evidence type="ECO:0000313" key="2">
    <source>
        <dbReference type="EMBL" id="EJW03236.1"/>
    </source>
</evidence>
<dbReference type="Proteomes" id="UP000003163">
    <property type="component" value="Unassembled WGS sequence"/>
</dbReference>
<reference evidence="2 3" key="1">
    <citation type="submission" date="2011-08" db="EMBL/GenBank/DDBJ databases">
        <authorList>
            <person name="Liu Z.J."/>
            <person name="Shi F.L."/>
            <person name="Lu J.Q."/>
            <person name="Li M."/>
            <person name="Wang Z.L."/>
        </authorList>
    </citation>
    <scope>NUCLEOTIDE SEQUENCE [LARGE SCALE GENOMIC DNA]</scope>
    <source>
        <strain evidence="2 3">USNM 41457</strain>
    </source>
</reference>
<name>J9D624_EDHAE</name>
<accession>J9D624</accession>
<evidence type="ECO:0000313" key="3">
    <source>
        <dbReference type="Proteomes" id="UP000003163"/>
    </source>
</evidence>
<dbReference type="EMBL" id="AFBI03000042">
    <property type="protein sequence ID" value="EJW03236.1"/>
    <property type="molecule type" value="Genomic_DNA"/>
</dbReference>
<gene>
    <name evidence="2" type="ORF">EDEG_02404</name>
</gene>
<evidence type="ECO:0000256" key="1">
    <source>
        <dbReference type="SAM" id="SignalP"/>
    </source>
</evidence>
<comment type="caution">
    <text evidence="2">The sequence shown here is derived from an EMBL/GenBank/DDBJ whole genome shotgun (WGS) entry which is preliminary data.</text>
</comment>
<keyword evidence="3" id="KW-1185">Reference proteome</keyword>
<proteinExistence type="predicted"/>
<organism evidence="2 3">
    <name type="scientific">Edhazardia aedis (strain USNM 41457)</name>
    <name type="common">Microsporidian parasite</name>
    <dbReference type="NCBI Taxonomy" id="1003232"/>
    <lineage>
        <taxon>Eukaryota</taxon>
        <taxon>Fungi</taxon>
        <taxon>Fungi incertae sedis</taxon>
        <taxon>Microsporidia</taxon>
        <taxon>Edhazardia</taxon>
    </lineage>
</organism>
<feature type="chain" id="PRO_5003821363" evidence="1">
    <location>
        <begin position="22"/>
        <end position="302"/>
    </location>
</feature>
<protein>
    <submittedName>
        <fullName evidence="2">Uncharacterized protein</fullName>
    </submittedName>
</protein>
<dbReference type="InParanoid" id="J9D624"/>
<sequence>MIIFKFSSILILLLISKNAQCETNPECNFENIENHPQTRNETISIEDICIPKIFSINKKDTKTKSTVFAKLSINLDLRLIEKYDDCLIKLANKDFRNRFNSENHTDSDTNEVKNNLQMFIIVDELKKIICPQNEVYEHIKIIRFECDESLNINIYFFPNKFGKYDEIYILTLTPDIRYCFADRSIEPKNLHSSSHITYMSIPKMKIKTCHFEHNIFTNDFIDNENLIYSSLNEEYFNGITDSSSCVEMRRSITIRKCLLTRDEIKILKRKKSTKKKMQKQFLNSLSGLTNLLILVLDRLNHI</sequence>
<dbReference type="VEuPathDB" id="MicrosporidiaDB:EDEG_02404"/>
<reference evidence="3" key="2">
    <citation type="submission" date="2015-07" db="EMBL/GenBank/DDBJ databases">
        <title>Contrasting host-pathogen interactions and genome evolution in two generalist and specialist microsporidian pathogens of mosquitoes.</title>
        <authorList>
            <consortium name="The Broad Institute Genomics Platform"/>
            <consortium name="The Broad Institute Genome Sequencing Center for Infectious Disease"/>
            <person name="Cuomo C.A."/>
            <person name="Sanscrainte N.D."/>
            <person name="Goldberg J.M."/>
            <person name="Heiman D."/>
            <person name="Young S."/>
            <person name="Zeng Q."/>
            <person name="Becnel J.J."/>
            <person name="Birren B.W."/>
        </authorList>
    </citation>
    <scope>NUCLEOTIDE SEQUENCE [LARGE SCALE GENOMIC DNA]</scope>
    <source>
        <strain evidence="3">USNM 41457</strain>
    </source>
</reference>
<dbReference type="HOGENOM" id="CLU_921422_0_0_1"/>